<proteinExistence type="predicted"/>
<dbReference type="RefSeq" id="WP_046761153.1">
    <property type="nucleotide sequence ID" value="NZ_BKNL01000105.1"/>
</dbReference>
<sequence>MMAQLFYKLLEQPKKAFIFCLIIANLCLWAIGFIKGFEVLWVLGFLFFTAFSAFFMSLALVDTVEKKFSYKIYFQLFFYGLLFILYMALNKYKMLGEQSFYAQRIVMFLVVFFTMLLMLNLRATLGYSFESIKLLWRKYR</sequence>
<dbReference type="Proteomes" id="UP000644140">
    <property type="component" value="Chromosome"/>
</dbReference>
<organism evidence="1 2">
    <name type="scientific">Acinetobacter bereziniae</name>
    <name type="common">Acinetobacter genomosp. 10</name>
    <dbReference type="NCBI Taxonomy" id="106648"/>
    <lineage>
        <taxon>Bacteria</taxon>
        <taxon>Pseudomonadati</taxon>
        <taxon>Pseudomonadota</taxon>
        <taxon>Gammaproteobacteria</taxon>
        <taxon>Moraxellales</taxon>
        <taxon>Moraxellaceae</taxon>
        <taxon>Acinetobacter</taxon>
    </lineage>
</organism>
<dbReference type="AlphaFoldDB" id="A0A8I1DG30"/>
<dbReference type="EMBL" id="CP092085">
    <property type="protein sequence ID" value="UUN99570.1"/>
    <property type="molecule type" value="Genomic_DNA"/>
</dbReference>
<protein>
    <submittedName>
        <fullName evidence="1">Uncharacterized protein</fullName>
    </submittedName>
</protein>
<name>A0A8I1DG30_ACIBZ</name>
<gene>
    <name evidence="1" type="ORF">I9054_009040</name>
</gene>
<evidence type="ECO:0000313" key="2">
    <source>
        <dbReference type="Proteomes" id="UP000644140"/>
    </source>
</evidence>
<evidence type="ECO:0000313" key="1">
    <source>
        <dbReference type="EMBL" id="UUN99570.1"/>
    </source>
</evidence>
<reference evidence="1" key="1">
    <citation type="submission" date="2022-02" db="EMBL/GenBank/DDBJ databases">
        <title>Characterization of Tn125 harboring carbapenem-resistant Acinetobacter bereziniae clinical isolates.</title>
        <authorList>
            <person name="Wong N.-K."/>
            <person name="Pan Q."/>
        </authorList>
    </citation>
    <scope>NUCLEOTIDE SEQUENCE</scope>
    <source>
        <strain evidence="1">GD03393</strain>
    </source>
</reference>
<accession>A0A8I1DG30</accession>